<protein>
    <recommendedName>
        <fullName evidence="1">Secretion system C-terminal sorting domain-containing protein</fullName>
    </recommendedName>
</protein>
<comment type="caution">
    <text evidence="2">The sequence shown here is derived from an EMBL/GenBank/DDBJ whole genome shotgun (WGS) entry which is preliminary data.</text>
</comment>
<sequence length="264" mass="29883">MHGYYVVETANSFYQTNKEASVLIYDSTYFWGSVSDGEYSGIVSPSGYKIGNQKNGTYYNVLPDTGMGTIAIKYCQGKYSIVGNQYDGTERIIFDLPLNSSQIYSLQRVINKYVIQLSGSRWLISDDNMQTHHDYSFNDGEYLFLVEDGRILLVKNEIVYELKENSISSYSVVTKDDLSFNLHQNYPNPFNPITNISFSLPNSSQVQLKIYDILGKEVTTLINEEKTAGNYQITFDGGKLTSGTYFYKLSAGSYTAIKKMVLMK</sequence>
<dbReference type="Pfam" id="PF18962">
    <property type="entry name" value="Por_Secre_tail"/>
    <property type="match status" value="1"/>
</dbReference>
<name>A0A2M7VF54_9BACT</name>
<evidence type="ECO:0000313" key="3">
    <source>
        <dbReference type="Proteomes" id="UP000230405"/>
    </source>
</evidence>
<dbReference type="AlphaFoldDB" id="A0A2M7VF54"/>
<evidence type="ECO:0000259" key="1">
    <source>
        <dbReference type="Pfam" id="PF18962"/>
    </source>
</evidence>
<proteinExistence type="predicted"/>
<reference evidence="3" key="1">
    <citation type="submission" date="2017-09" db="EMBL/GenBank/DDBJ databases">
        <title>Depth-based differentiation of microbial function through sediment-hosted aquifers and enrichment of novel symbionts in the deep terrestrial subsurface.</title>
        <authorList>
            <person name="Probst A.J."/>
            <person name="Ladd B."/>
            <person name="Jarett J.K."/>
            <person name="Geller-Mcgrath D.E."/>
            <person name="Sieber C.M.K."/>
            <person name="Emerson J.B."/>
            <person name="Anantharaman K."/>
            <person name="Thomas B.C."/>
            <person name="Malmstrom R."/>
            <person name="Stieglmeier M."/>
            <person name="Klingl A."/>
            <person name="Woyke T."/>
            <person name="Ryan C.M."/>
            <person name="Banfield J.F."/>
        </authorList>
    </citation>
    <scope>NUCLEOTIDE SEQUENCE [LARGE SCALE GENOMIC DNA]</scope>
</reference>
<dbReference type="Gene3D" id="2.60.40.4070">
    <property type="match status" value="1"/>
</dbReference>
<dbReference type="EMBL" id="PFPO01000042">
    <property type="protein sequence ID" value="PIZ99209.1"/>
    <property type="molecule type" value="Genomic_DNA"/>
</dbReference>
<dbReference type="Proteomes" id="UP000230405">
    <property type="component" value="Unassembled WGS sequence"/>
</dbReference>
<dbReference type="NCBIfam" id="TIGR04183">
    <property type="entry name" value="Por_Secre_tail"/>
    <property type="match status" value="1"/>
</dbReference>
<organism evidence="2 3">
    <name type="scientific">Candidatus Komeilibacteria bacterium CG_4_10_14_0_2_um_filter_37_10</name>
    <dbReference type="NCBI Taxonomy" id="1974470"/>
    <lineage>
        <taxon>Bacteria</taxon>
        <taxon>Candidatus Komeiliibacteriota</taxon>
    </lineage>
</organism>
<gene>
    <name evidence="2" type="ORF">COX77_02205</name>
</gene>
<feature type="domain" description="Secretion system C-terminal sorting" evidence="1">
    <location>
        <begin position="186"/>
        <end position="261"/>
    </location>
</feature>
<dbReference type="InterPro" id="IPR026444">
    <property type="entry name" value="Secre_tail"/>
</dbReference>
<accession>A0A2M7VF54</accession>
<evidence type="ECO:0000313" key="2">
    <source>
        <dbReference type="EMBL" id="PIZ99209.1"/>
    </source>
</evidence>